<protein>
    <recommendedName>
        <fullName evidence="2">Surface-adhesin protein E-like domain-containing protein</fullName>
    </recommendedName>
</protein>
<dbReference type="AlphaFoldDB" id="A0A2S5DPX4"/>
<evidence type="ECO:0000313" key="4">
    <source>
        <dbReference type="Proteomes" id="UP000238655"/>
    </source>
</evidence>
<feature type="signal peptide" evidence="1">
    <location>
        <begin position="1"/>
        <end position="22"/>
    </location>
</feature>
<proteinExistence type="predicted"/>
<keyword evidence="1" id="KW-0732">Signal</keyword>
<dbReference type="Pfam" id="PF16747">
    <property type="entry name" value="Adhesin_E"/>
    <property type="match status" value="1"/>
</dbReference>
<reference evidence="3 4" key="1">
    <citation type="submission" date="2018-01" db="EMBL/GenBank/DDBJ databases">
        <title>Successful Treatment of Persistent Burkholderia cepacia Bacteremia with Ceftazidime-Avibactam.</title>
        <authorList>
            <person name="Tamma P."/>
            <person name="Fan Y."/>
            <person name="Bergman Y."/>
            <person name="Sick-Samuels A."/>
            <person name="Hsu A."/>
            <person name="Timp W."/>
            <person name="Simner P."/>
        </authorList>
    </citation>
    <scope>NUCLEOTIDE SEQUENCE [LARGE SCALE GENOMIC DNA]</scope>
    <source>
        <strain evidence="3 4">170816</strain>
    </source>
</reference>
<dbReference type="EMBL" id="PQVP01000003">
    <property type="protein sequence ID" value="POZ81134.1"/>
    <property type="molecule type" value="Genomic_DNA"/>
</dbReference>
<dbReference type="Proteomes" id="UP000238655">
    <property type="component" value="Chromosome 3"/>
</dbReference>
<sequence>MKMKRRWIAGAFVALAASGAWAETWITLGPGPAIALHVDPASVERHTRNSWVTVKIVYAEPRRYSAPFPVKRVVSDWSFDCENKTWAMGKTSMAGAQPGEVYISRENSDDYRYVERDSIQTLVMDYVCGKHG</sequence>
<evidence type="ECO:0000259" key="2">
    <source>
        <dbReference type="Pfam" id="PF16747"/>
    </source>
</evidence>
<evidence type="ECO:0000313" key="3">
    <source>
        <dbReference type="EMBL" id="POZ81134.1"/>
    </source>
</evidence>
<organism evidence="3 4">
    <name type="scientific">Burkholderia contaminans</name>
    <dbReference type="NCBI Taxonomy" id="488447"/>
    <lineage>
        <taxon>Bacteria</taxon>
        <taxon>Pseudomonadati</taxon>
        <taxon>Pseudomonadota</taxon>
        <taxon>Betaproteobacteria</taxon>
        <taxon>Burkholderiales</taxon>
        <taxon>Burkholderiaceae</taxon>
        <taxon>Burkholderia</taxon>
        <taxon>Burkholderia cepacia complex</taxon>
    </lineage>
</organism>
<gene>
    <name evidence="3" type="ORF">C3743_36520</name>
</gene>
<dbReference type="InterPro" id="IPR031939">
    <property type="entry name" value="Adhesin_E-like"/>
</dbReference>
<feature type="domain" description="Surface-adhesin protein E-like" evidence="2">
    <location>
        <begin position="25"/>
        <end position="129"/>
    </location>
</feature>
<comment type="caution">
    <text evidence="3">The sequence shown here is derived from an EMBL/GenBank/DDBJ whole genome shotgun (WGS) entry which is preliminary data.</text>
</comment>
<evidence type="ECO:0000256" key="1">
    <source>
        <dbReference type="SAM" id="SignalP"/>
    </source>
</evidence>
<feature type="chain" id="PRO_5015664296" description="Surface-adhesin protein E-like domain-containing protein" evidence="1">
    <location>
        <begin position="23"/>
        <end position="132"/>
    </location>
</feature>
<name>A0A2S5DPX4_9BURK</name>
<accession>A0A2S5DPX4</accession>
<dbReference type="RefSeq" id="WP_089464185.1">
    <property type="nucleotide sequence ID" value="NZ_CM009577.1"/>
</dbReference>